<dbReference type="GO" id="GO:0034038">
    <property type="term" value="F:deoxyhypusine synthase activity"/>
    <property type="evidence" value="ECO:0007669"/>
    <property type="project" value="UniProtKB-EC"/>
</dbReference>
<protein>
    <submittedName>
        <fullName evidence="3">Putative deoxyhypusine synthase</fullName>
        <ecNumber evidence="3">2.5.1.46</ecNumber>
    </submittedName>
</protein>
<dbReference type="GO" id="GO:0005737">
    <property type="term" value="C:cytoplasm"/>
    <property type="evidence" value="ECO:0007669"/>
    <property type="project" value="TreeGrafter"/>
</dbReference>
<name>A0A366MBQ4_9EURY</name>
<sequence length="323" mass="35082">MNVNQMNIKKDMKIIDIIEEFSSSGVLGAGKVGRSCELLADMISKDDMKVFMSVAGPLVPGGLRNIIANMIKNKEIDLLITSGANITHDLLESFGGSHYREYGFDDEQLNEAGMGRIGDIYTKSEDFEVFEKEIIHIFDKISKSLSQNSNKNPNIASNNSSNVISIKDLLYEIGLLIDDDDSILKLAAENNIPIFAPGIIDSMFGLQLWMFTQENNLILDAIADMHDLSDIVFESEAVGAILLGGGLPKHYTLASNLLKGGVDAAIQITMDRSETGSLSGTPLEEAKSWSKAKCGSNLVSVVGDVTVIFPLIYAGVLDKINND</sequence>
<dbReference type="SUPFAM" id="SSF52467">
    <property type="entry name" value="DHS-like NAD/FAD-binding domain"/>
    <property type="match status" value="1"/>
</dbReference>
<keyword evidence="2 3" id="KW-0808">Transferase</keyword>
<dbReference type="InterPro" id="IPR029035">
    <property type="entry name" value="DHS-like_NAD/FAD-binding_dom"/>
</dbReference>
<dbReference type="EC" id="2.5.1.46" evidence="3"/>
<reference evidence="3 4" key="1">
    <citation type="submission" date="2018-06" db="EMBL/GenBank/DDBJ databases">
        <title>Genomic insight into two independent archaeal endosymbiosis events.</title>
        <authorList>
            <person name="Lind A.E."/>
            <person name="Lewis W.H."/>
            <person name="Spang A."/>
            <person name="Guy L."/>
            <person name="Embley M.T."/>
            <person name="Ettema T.J.G."/>
        </authorList>
    </citation>
    <scope>NUCLEOTIDE SEQUENCE [LARGE SCALE GENOMIC DNA]</scope>
    <source>
        <strain evidence="3">NOE</strain>
    </source>
</reference>
<dbReference type="Proteomes" id="UP000253099">
    <property type="component" value="Unassembled WGS sequence"/>
</dbReference>
<dbReference type="AlphaFoldDB" id="A0A366MBQ4"/>
<evidence type="ECO:0000313" key="3">
    <source>
        <dbReference type="EMBL" id="RBQ22959.1"/>
    </source>
</evidence>
<dbReference type="PANTHER" id="PTHR11703:SF2">
    <property type="entry name" value="DEOXYHYPUSINE SYNTHASE-LIKE PROTEIN"/>
    <property type="match status" value="1"/>
</dbReference>
<dbReference type="Gene3D" id="3.40.910.10">
    <property type="entry name" value="Deoxyhypusine synthase"/>
    <property type="match status" value="1"/>
</dbReference>
<dbReference type="NCBIfam" id="TIGR00321">
    <property type="entry name" value="dhys"/>
    <property type="match status" value="1"/>
</dbReference>
<dbReference type="EMBL" id="NIZT01000031">
    <property type="protein sequence ID" value="RBQ22959.1"/>
    <property type="molecule type" value="Genomic_DNA"/>
</dbReference>
<dbReference type="InterPro" id="IPR036982">
    <property type="entry name" value="Deoxyhypusine_synthase_sf"/>
</dbReference>
<gene>
    <name evidence="3" type="primary">dys</name>
    <name evidence="3" type="ORF">ALNOE001_13520</name>
</gene>
<dbReference type="InterPro" id="IPR002773">
    <property type="entry name" value="Deoxyhypusine_synthase"/>
</dbReference>
<proteinExistence type="inferred from homology"/>
<keyword evidence="4" id="KW-1185">Reference proteome</keyword>
<comment type="caution">
    <text evidence="3">The sequence shown here is derived from an EMBL/GenBank/DDBJ whole genome shotgun (WGS) entry which is preliminary data.</text>
</comment>
<evidence type="ECO:0000256" key="1">
    <source>
        <dbReference type="ARBA" id="ARBA00009892"/>
    </source>
</evidence>
<comment type="similarity">
    <text evidence="1">Belongs to the deoxyhypusine synthase family.</text>
</comment>
<evidence type="ECO:0000256" key="2">
    <source>
        <dbReference type="ARBA" id="ARBA00022679"/>
    </source>
</evidence>
<dbReference type="PANTHER" id="PTHR11703">
    <property type="entry name" value="DEOXYHYPUSINE SYNTHASE"/>
    <property type="match status" value="1"/>
</dbReference>
<accession>A0A366MBQ4</accession>
<evidence type="ECO:0000313" key="4">
    <source>
        <dbReference type="Proteomes" id="UP000253099"/>
    </source>
</evidence>
<dbReference type="Pfam" id="PF01916">
    <property type="entry name" value="DS"/>
    <property type="match status" value="1"/>
</dbReference>
<organism evidence="3 4">
    <name type="scientific">Candidatus Methanobinarius endosymbioticus</name>
    <dbReference type="NCBI Taxonomy" id="2006182"/>
    <lineage>
        <taxon>Archaea</taxon>
        <taxon>Methanobacteriati</taxon>
        <taxon>Methanobacteriota</taxon>
        <taxon>Methanomada group</taxon>
        <taxon>Methanobacteria</taxon>
        <taxon>Methanobacteriales</taxon>
        <taxon>Methanobacteriaceae</taxon>
        <taxon>Candidatus Methanobinarius</taxon>
    </lineage>
</organism>